<gene>
    <name evidence="2" type="ORF">ATE48_18655</name>
</gene>
<accession>A0A1B1AMG9</accession>
<organism evidence="2 3">
    <name type="scientific">Candidatus Viadribacter manganicus</name>
    <dbReference type="NCBI Taxonomy" id="1759059"/>
    <lineage>
        <taxon>Bacteria</taxon>
        <taxon>Pseudomonadati</taxon>
        <taxon>Pseudomonadota</taxon>
        <taxon>Alphaproteobacteria</taxon>
        <taxon>Hyphomonadales</taxon>
        <taxon>Hyphomonadaceae</taxon>
        <taxon>Candidatus Viadribacter</taxon>
    </lineage>
</organism>
<dbReference type="Proteomes" id="UP000092498">
    <property type="component" value="Chromosome"/>
</dbReference>
<name>A0A1B1AMG9_9PROT</name>
<keyword evidence="3" id="KW-1185">Reference proteome</keyword>
<keyword evidence="1" id="KW-0472">Membrane</keyword>
<evidence type="ECO:0000313" key="3">
    <source>
        <dbReference type="Proteomes" id="UP000092498"/>
    </source>
</evidence>
<evidence type="ECO:0000313" key="2">
    <source>
        <dbReference type="EMBL" id="ANP47772.1"/>
    </source>
</evidence>
<protein>
    <submittedName>
        <fullName evidence="2">Uncharacterized protein</fullName>
    </submittedName>
</protein>
<keyword evidence="1" id="KW-1133">Transmembrane helix</keyword>
<feature type="transmembrane region" description="Helical" evidence="1">
    <location>
        <begin position="156"/>
        <end position="174"/>
    </location>
</feature>
<dbReference type="InParanoid" id="A0A1B1AMG9"/>
<dbReference type="KEGG" id="cbot:ATE48_18655"/>
<keyword evidence="1" id="KW-0812">Transmembrane</keyword>
<feature type="transmembrane region" description="Helical" evidence="1">
    <location>
        <begin position="126"/>
        <end position="149"/>
    </location>
</feature>
<dbReference type="AlphaFoldDB" id="A0A1B1AMG9"/>
<feature type="transmembrane region" description="Helical" evidence="1">
    <location>
        <begin position="21"/>
        <end position="41"/>
    </location>
</feature>
<sequence>MREVVTTEPATAQDTEPRRSLWWWLLTITAPIGIIGGPLGIADMLSGLIEWHGPVGFLVSYWDRIISDPLHNVLHYVAAFIPALRFLDGFALDYLTLGVLQYSAFARSLSILRPHQPGPIPLDHELLTAAIVILGWPLVFYFSAFFSLINDRVLRPILVLSTAPFLIFLLLWIVNLTLT</sequence>
<evidence type="ECO:0000256" key="1">
    <source>
        <dbReference type="SAM" id="Phobius"/>
    </source>
</evidence>
<reference evidence="2 3" key="1">
    <citation type="submission" date="2015-11" db="EMBL/GenBank/DDBJ databases">
        <title>Whole-Genome Sequence of Candidatus Oderbacter manganicum from the National Park Lower Oder Valley, Germany.</title>
        <authorList>
            <person name="Braun B."/>
            <person name="Liere K."/>
            <person name="Szewzyk U."/>
        </authorList>
    </citation>
    <scope>NUCLEOTIDE SEQUENCE [LARGE SCALE GENOMIC DNA]</scope>
    <source>
        <strain evidence="2 3">OTSz_A_272</strain>
    </source>
</reference>
<dbReference type="EMBL" id="CP013244">
    <property type="protein sequence ID" value="ANP47772.1"/>
    <property type="molecule type" value="Genomic_DNA"/>
</dbReference>
<proteinExistence type="predicted"/>